<dbReference type="Gene3D" id="3.90.550.10">
    <property type="entry name" value="Spore Coat Polysaccharide Biosynthesis Protein SpsA, Chain A"/>
    <property type="match status" value="1"/>
</dbReference>
<reference evidence="1" key="1">
    <citation type="submission" date="2018-05" db="EMBL/GenBank/DDBJ databases">
        <authorList>
            <person name="Lanie J.A."/>
            <person name="Ng W.-L."/>
            <person name="Kazmierczak K.M."/>
            <person name="Andrzejewski T.M."/>
            <person name="Davidsen T.M."/>
            <person name="Wayne K.J."/>
            <person name="Tettelin H."/>
            <person name="Glass J.I."/>
            <person name="Rusch D."/>
            <person name="Podicherti R."/>
            <person name="Tsui H.-C.T."/>
            <person name="Winkler M.E."/>
        </authorList>
    </citation>
    <scope>NUCLEOTIDE SEQUENCE</scope>
</reference>
<accession>A0A382SXB8</accession>
<gene>
    <name evidence="1" type="ORF">METZ01_LOCUS367423</name>
</gene>
<feature type="non-terminal residue" evidence="1">
    <location>
        <position position="1"/>
    </location>
</feature>
<sequence>YYMFDILETSNIDYDQILMVDADTIVHPDCPNFFNETNGKYSAVRNNGSFEWVRRSMNGFSTLLFPGDIPFKVWDYINCGFQIVNKDHKEFFEYVRNFYLENQSDVQNAIVNVKASTDQTIINFLLRQQNIEINYLPICYNLQDLASKQLLYIHPSLWWLTDELIFKECGYVFHFNAIPQNEMGRDANYWIKRTYEEFYK</sequence>
<proteinExistence type="predicted"/>
<dbReference type="SUPFAM" id="SSF53448">
    <property type="entry name" value="Nucleotide-diphospho-sugar transferases"/>
    <property type="match status" value="1"/>
</dbReference>
<dbReference type="AlphaFoldDB" id="A0A382SXB8"/>
<protein>
    <recommendedName>
        <fullName evidence="2">Nucleotide-diphospho-sugar transferase domain-containing protein</fullName>
    </recommendedName>
</protein>
<name>A0A382SXB8_9ZZZZ</name>
<dbReference type="InterPro" id="IPR029044">
    <property type="entry name" value="Nucleotide-diphossugar_trans"/>
</dbReference>
<organism evidence="1">
    <name type="scientific">marine metagenome</name>
    <dbReference type="NCBI Taxonomy" id="408172"/>
    <lineage>
        <taxon>unclassified sequences</taxon>
        <taxon>metagenomes</taxon>
        <taxon>ecological metagenomes</taxon>
    </lineage>
</organism>
<dbReference type="EMBL" id="UINC01132323">
    <property type="protein sequence ID" value="SVD14569.1"/>
    <property type="molecule type" value="Genomic_DNA"/>
</dbReference>
<evidence type="ECO:0008006" key="2">
    <source>
        <dbReference type="Google" id="ProtNLM"/>
    </source>
</evidence>
<evidence type="ECO:0000313" key="1">
    <source>
        <dbReference type="EMBL" id="SVD14569.1"/>
    </source>
</evidence>